<dbReference type="RefSeq" id="WP_063381780.1">
    <property type="nucleotide sequence ID" value="NZ_AUXX01000027.1"/>
</dbReference>
<evidence type="ECO:0000313" key="3">
    <source>
        <dbReference type="Proteomes" id="UP000076661"/>
    </source>
</evidence>
<feature type="transmembrane region" description="Helical" evidence="1">
    <location>
        <begin position="20"/>
        <end position="40"/>
    </location>
</feature>
<sequence length="171" mass="19777">MSPYAYKVQKLSKTVRWSMLGVSAIVLLFMGYQLILNGQVRYIDSSPFMALWESNDVSRTILFLLSAPTLFLVFFSIYWMNKLLLEFQRGDFFSHTSFRCYIGFVWTKITSILYGTLLNFAMGMWHSKFYASTDIVVKVEFGYLTTLILLAIIAHLLKAAKALEDENKEFV</sequence>
<dbReference type="EMBL" id="AUXX01000027">
    <property type="protein sequence ID" value="KZN64410.1"/>
    <property type="molecule type" value="Genomic_DNA"/>
</dbReference>
<keyword evidence="1" id="KW-1133">Transmembrane helix</keyword>
<organism evidence="2 3">
    <name type="scientific">Pseudoalteromonas luteoviolacea S4060-1</name>
    <dbReference type="NCBI Taxonomy" id="1365257"/>
    <lineage>
        <taxon>Bacteria</taxon>
        <taxon>Pseudomonadati</taxon>
        <taxon>Pseudomonadota</taxon>
        <taxon>Gammaproteobacteria</taxon>
        <taxon>Alteromonadales</taxon>
        <taxon>Pseudoalteromonadaceae</taxon>
        <taxon>Pseudoalteromonas</taxon>
    </lineage>
</organism>
<evidence type="ECO:0008006" key="4">
    <source>
        <dbReference type="Google" id="ProtNLM"/>
    </source>
</evidence>
<proteinExistence type="predicted"/>
<dbReference type="PATRIC" id="fig|1365257.3.peg.3254"/>
<comment type="caution">
    <text evidence="2">The sequence shown here is derived from an EMBL/GenBank/DDBJ whole genome shotgun (WGS) entry which is preliminary data.</text>
</comment>
<name>A0A167LF82_9GAMM</name>
<keyword evidence="1" id="KW-0812">Transmembrane</keyword>
<reference evidence="2 3" key="1">
    <citation type="submission" date="2013-07" db="EMBL/GenBank/DDBJ databases">
        <title>Comparative Genomic and Metabolomic Analysis of Twelve Strains of Pseudoalteromonas luteoviolacea.</title>
        <authorList>
            <person name="Vynne N.G."/>
            <person name="Mansson M."/>
            <person name="Gram L."/>
        </authorList>
    </citation>
    <scope>NUCLEOTIDE SEQUENCE [LARGE SCALE GENOMIC DNA]</scope>
    <source>
        <strain evidence="2 3">S4060-1</strain>
    </source>
</reference>
<protein>
    <recommendedName>
        <fullName evidence="4">DUF2975 domain-containing protein</fullName>
    </recommendedName>
</protein>
<dbReference type="Pfam" id="PF11188">
    <property type="entry name" value="DUF2975"/>
    <property type="match status" value="1"/>
</dbReference>
<feature type="transmembrane region" description="Helical" evidence="1">
    <location>
        <begin position="141"/>
        <end position="160"/>
    </location>
</feature>
<feature type="transmembrane region" description="Helical" evidence="1">
    <location>
        <begin position="101"/>
        <end position="121"/>
    </location>
</feature>
<dbReference type="InterPro" id="IPR021354">
    <property type="entry name" value="DUF2975"/>
</dbReference>
<feature type="transmembrane region" description="Helical" evidence="1">
    <location>
        <begin position="60"/>
        <end position="80"/>
    </location>
</feature>
<dbReference type="AlphaFoldDB" id="A0A167LF82"/>
<keyword evidence="1" id="KW-0472">Membrane</keyword>
<accession>A0A167LF82</accession>
<evidence type="ECO:0000256" key="1">
    <source>
        <dbReference type="SAM" id="Phobius"/>
    </source>
</evidence>
<dbReference type="Proteomes" id="UP000076661">
    <property type="component" value="Unassembled WGS sequence"/>
</dbReference>
<gene>
    <name evidence="2" type="ORF">N478_22200</name>
</gene>
<evidence type="ECO:0000313" key="2">
    <source>
        <dbReference type="EMBL" id="KZN64410.1"/>
    </source>
</evidence>